<dbReference type="Pfam" id="PF13855">
    <property type="entry name" value="LRR_8"/>
    <property type="match status" value="2"/>
</dbReference>
<keyword evidence="10" id="KW-0675">Receptor</keyword>
<dbReference type="AlphaFoldDB" id="R0GGI9"/>
<dbReference type="GO" id="GO:0016020">
    <property type="term" value="C:membrane"/>
    <property type="evidence" value="ECO:0007669"/>
    <property type="project" value="UniProtKB-SubCell"/>
</dbReference>
<dbReference type="InterPro" id="IPR003591">
    <property type="entry name" value="Leu-rich_rpt_typical-subtyp"/>
</dbReference>
<dbReference type="Proteomes" id="UP000029121">
    <property type="component" value="Unassembled WGS sequence"/>
</dbReference>
<keyword evidence="5" id="KW-0812">Transmembrane</keyword>
<evidence type="ECO:0000256" key="4">
    <source>
        <dbReference type="ARBA" id="ARBA00022614"/>
    </source>
</evidence>
<evidence type="ECO:0008006" key="14">
    <source>
        <dbReference type="Google" id="ProtNLM"/>
    </source>
</evidence>
<keyword evidence="3" id="KW-0597">Phosphoprotein</keyword>
<dbReference type="EMBL" id="KB870806">
    <property type="protein sequence ID" value="EOA34826.1"/>
    <property type="molecule type" value="Genomic_DNA"/>
</dbReference>
<dbReference type="FunFam" id="3.80.10.10:FF:000722">
    <property type="entry name" value="Leucine-rich repeat receptor-like protein kinase"/>
    <property type="match status" value="1"/>
</dbReference>
<comment type="subcellular location">
    <subcellularLocation>
        <location evidence="1">Membrane</location>
        <topology evidence="1">Single-pass type I membrane protein</topology>
    </subcellularLocation>
</comment>
<keyword evidence="9" id="KW-0472">Membrane</keyword>
<dbReference type="InterPro" id="IPR001611">
    <property type="entry name" value="Leu-rich_rpt"/>
</dbReference>
<keyword evidence="6" id="KW-0732">Signal</keyword>
<evidence type="ECO:0000256" key="6">
    <source>
        <dbReference type="ARBA" id="ARBA00022729"/>
    </source>
</evidence>
<evidence type="ECO:0000256" key="2">
    <source>
        <dbReference type="ARBA" id="ARBA00009592"/>
    </source>
</evidence>
<name>R0GGI9_9BRAS</name>
<evidence type="ECO:0000256" key="8">
    <source>
        <dbReference type="ARBA" id="ARBA00022989"/>
    </source>
</evidence>
<dbReference type="InterPro" id="IPR051502">
    <property type="entry name" value="RLP_Defense_Trigger"/>
</dbReference>
<dbReference type="PRINTS" id="PR00019">
    <property type="entry name" value="LEURICHRPT"/>
</dbReference>
<evidence type="ECO:0000256" key="7">
    <source>
        <dbReference type="ARBA" id="ARBA00022737"/>
    </source>
</evidence>
<gene>
    <name evidence="12" type="ORF">CARUB_v10022404mg</name>
</gene>
<dbReference type="PANTHER" id="PTHR48062:SF64">
    <property type="entry name" value="RECEPTOR-LIKE PROTEIN 13"/>
    <property type="match status" value="1"/>
</dbReference>
<dbReference type="eggNOG" id="KOG0619">
    <property type="taxonomic scope" value="Eukaryota"/>
</dbReference>
<evidence type="ECO:0000256" key="3">
    <source>
        <dbReference type="ARBA" id="ARBA00022553"/>
    </source>
</evidence>
<reference evidence="13" key="1">
    <citation type="journal article" date="2013" name="Nat. Genet.">
        <title>The Capsella rubella genome and the genomic consequences of rapid mating system evolution.</title>
        <authorList>
            <person name="Slotte T."/>
            <person name="Hazzouri K.M."/>
            <person name="Agren J.A."/>
            <person name="Koenig D."/>
            <person name="Maumus F."/>
            <person name="Guo Y.L."/>
            <person name="Steige K."/>
            <person name="Platts A.E."/>
            <person name="Escobar J.S."/>
            <person name="Newman L.K."/>
            <person name="Wang W."/>
            <person name="Mandakova T."/>
            <person name="Vello E."/>
            <person name="Smith L.M."/>
            <person name="Henz S.R."/>
            <person name="Steffen J."/>
            <person name="Takuno S."/>
            <person name="Brandvain Y."/>
            <person name="Coop G."/>
            <person name="Andolfatto P."/>
            <person name="Hu T.T."/>
            <person name="Blanchette M."/>
            <person name="Clark R.M."/>
            <person name="Quesneville H."/>
            <person name="Nordborg M."/>
            <person name="Gaut B.S."/>
            <person name="Lysak M.A."/>
            <person name="Jenkins J."/>
            <person name="Grimwood J."/>
            <person name="Chapman J."/>
            <person name="Prochnik S."/>
            <person name="Shu S."/>
            <person name="Rokhsar D."/>
            <person name="Schmutz J."/>
            <person name="Weigel D."/>
            <person name="Wright S.I."/>
        </authorList>
    </citation>
    <scope>NUCLEOTIDE SEQUENCE [LARGE SCALE GENOMIC DNA]</scope>
    <source>
        <strain evidence="13">cv. Monte Gargano</strain>
    </source>
</reference>
<dbReference type="SUPFAM" id="SSF52058">
    <property type="entry name" value="L domain-like"/>
    <property type="match status" value="1"/>
</dbReference>
<evidence type="ECO:0000256" key="10">
    <source>
        <dbReference type="ARBA" id="ARBA00023170"/>
    </source>
</evidence>
<dbReference type="InterPro" id="IPR032675">
    <property type="entry name" value="LRR_dom_sf"/>
</dbReference>
<keyword evidence="7" id="KW-0677">Repeat</keyword>
<evidence type="ECO:0000313" key="13">
    <source>
        <dbReference type="Proteomes" id="UP000029121"/>
    </source>
</evidence>
<protein>
    <recommendedName>
        <fullName evidence="14">Leucine-rich repeat-containing N-terminal plant-type domain-containing protein</fullName>
    </recommendedName>
</protein>
<evidence type="ECO:0000313" key="12">
    <source>
        <dbReference type="EMBL" id="EOA34826.1"/>
    </source>
</evidence>
<proteinExistence type="inferred from homology"/>
<dbReference type="SMART" id="SM00369">
    <property type="entry name" value="LRR_TYP"/>
    <property type="match status" value="5"/>
</dbReference>
<dbReference type="STRING" id="81985.R0GGI9"/>
<dbReference type="FunFam" id="3.80.10.10:FF:000041">
    <property type="entry name" value="LRR receptor-like serine/threonine-protein kinase ERECTA"/>
    <property type="match status" value="1"/>
</dbReference>
<evidence type="ECO:0000256" key="9">
    <source>
        <dbReference type="ARBA" id="ARBA00023136"/>
    </source>
</evidence>
<evidence type="ECO:0000256" key="11">
    <source>
        <dbReference type="ARBA" id="ARBA00023180"/>
    </source>
</evidence>
<comment type="similarity">
    <text evidence="2">Belongs to the RLP family.</text>
</comment>
<keyword evidence="4" id="KW-0433">Leucine-rich repeat</keyword>
<evidence type="ECO:0000256" key="1">
    <source>
        <dbReference type="ARBA" id="ARBA00004479"/>
    </source>
</evidence>
<accession>R0GGI9</accession>
<keyword evidence="13" id="KW-1185">Reference proteome</keyword>
<organism evidence="12 13">
    <name type="scientific">Capsella rubella</name>
    <dbReference type="NCBI Taxonomy" id="81985"/>
    <lineage>
        <taxon>Eukaryota</taxon>
        <taxon>Viridiplantae</taxon>
        <taxon>Streptophyta</taxon>
        <taxon>Embryophyta</taxon>
        <taxon>Tracheophyta</taxon>
        <taxon>Spermatophyta</taxon>
        <taxon>Magnoliopsida</taxon>
        <taxon>eudicotyledons</taxon>
        <taxon>Gunneridae</taxon>
        <taxon>Pentapetalae</taxon>
        <taxon>rosids</taxon>
        <taxon>malvids</taxon>
        <taxon>Brassicales</taxon>
        <taxon>Brassicaceae</taxon>
        <taxon>Camelineae</taxon>
        <taxon>Capsella</taxon>
    </lineage>
</organism>
<dbReference type="PANTHER" id="PTHR48062">
    <property type="entry name" value="RECEPTOR-LIKE PROTEIN 14"/>
    <property type="match status" value="1"/>
</dbReference>
<keyword evidence="8" id="KW-1133">Transmembrane helix</keyword>
<keyword evidence="11" id="KW-0325">Glycoprotein</keyword>
<dbReference type="Gene3D" id="3.80.10.10">
    <property type="entry name" value="Ribonuclease Inhibitor"/>
    <property type="match status" value="1"/>
</dbReference>
<evidence type="ECO:0000256" key="5">
    <source>
        <dbReference type="ARBA" id="ARBA00022692"/>
    </source>
</evidence>
<sequence length="340" mass="37553">MFIARVITSVLSQNWICELKNMEELILSYNYLGLESLEYLSLFDNNFEGHFSIGLLANLSKNQQTSLARVSLLSVDNNQFTGKIGRGLRSLEYLYMLDISNINLTGVIPRWIGTLPSLYALLLSNNSLEGVIPVSLFTTENLKVLDLSANNLSGSMPPYLSSAYGPTLLLQDSTLSEVIPETLLTHLGDLVQLLALNLSHNNLSGVIPESFSRLGNMESLDLSFNQIQGRIPPQLTDVSSLAVFNFSYNNLSGVIPQGRQFNTFDTSYLGNPLFCGKPTNLSCDNNNNNNYTFQEPDNGVESYEITIDMISFYWSFAAAYVTILSPHSLLILLGAELGST</sequence>
<dbReference type="SUPFAM" id="SSF52075">
    <property type="entry name" value="Outer arm dynein light chain 1"/>
    <property type="match status" value="1"/>
</dbReference>